<name>K8A7S2_9ENTR</name>
<proteinExistence type="predicted"/>
<evidence type="ECO:0000313" key="1">
    <source>
        <dbReference type="EMBL" id="CCJ71759.1"/>
    </source>
</evidence>
<organism evidence="1 2">
    <name type="scientific">Cronobacter condimenti 1330</name>
    <dbReference type="NCBI Taxonomy" id="1073999"/>
    <lineage>
        <taxon>Bacteria</taxon>
        <taxon>Pseudomonadati</taxon>
        <taxon>Pseudomonadota</taxon>
        <taxon>Gammaproteobacteria</taxon>
        <taxon>Enterobacterales</taxon>
        <taxon>Enterobacteriaceae</taxon>
        <taxon>Cronobacter</taxon>
    </lineage>
</organism>
<reference evidence="1" key="1">
    <citation type="submission" date="2012-07" db="EMBL/GenBank/DDBJ databases">
        <authorList>
            <person name="Cummings C."/>
        </authorList>
    </citation>
    <scope>NUCLEOTIDE SEQUENCE</scope>
    <source>
        <strain evidence="1">1330</strain>
    </source>
</reference>
<protein>
    <submittedName>
        <fullName evidence="1">Uncharacterized protein</fullName>
    </submittedName>
</protein>
<comment type="caution">
    <text evidence="1">The sequence shown here is derived from an EMBL/GenBank/DDBJ whole genome shotgun (WGS) entry which is preliminary data.</text>
</comment>
<dbReference type="EMBL" id="CAKW01000048">
    <property type="protein sequence ID" value="CCJ71759.1"/>
    <property type="molecule type" value="Genomic_DNA"/>
</dbReference>
<dbReference type="Proteomes" id="UP000009340">
    <property type="component" value="Unassembled WGS sequence"/>
</dbReference>
<accession>K8A7S2</accession>
<dbReference type="AlphaFoldDB" id="K8A7S2"/>
<evidence type="ECO:0000313" key="2">
    <source>
        <dbReference type="Proteomes" id="UP000009340"/>
    </source>
</evidence>
<sequence>MLLLIAEKVLRRAPDDKSYVAGCAFPARLAISAGVFLRLIYNKKE</sequence>
<gene>
    <name evidence="1" type="ORF">BN137_1105</name>
</gene>